<evidence type="ECO:0000256" key="6">
    <source>
        <dbReference type="SAM" id="Phobius"/>
    </source>
</evidence>
<feature type="transmembrane region" description="Helical" evidence="6">
    <location>
        <begin position="20"/>
        <end position="38"/>
    </location>
</feature>
<dbReference type="GO" id="GO:0005886">
    <property type="term" value="C:plasma membrane"/>
    <property type="evidence" value="ECO:0007669"/>
    <property type="project" value="UniProtKB-SubCell"/>
</dbReference>
<comment type="subcellular location">
    <subcellularLocation>
        <location evidence="1">Cell membrane</location>
        <topology evidence="1">Multi-pass membrane protein</topology>
    </subcellularLocation>
</comment>
<dbReference type="InterPro" id="IPR036259">
    <property type="entry name" value="MFS_trans_sf"/>
</dbReference>
<sequence>MKFSLMGSVSPLSAASRRRAYAVILLFGIVSLFGDMIYEGARSVAGPYIYILGGSAFVVAFVAGFGEFIGYGLRLVSGYIADSTRHYWTLTFIGYGMLIAVPFLALAGSWEIAAVLYIIERMGKGIRAPAKDAILSNVTVSVGRGWGFAIHEAMDQVGAITGPLIFSAVFLMQGDYRGGFVLLVVPFVLMMAALCITRMKAPVPEEMELASGTSGPILSSRALVPYGIFTALTMVGFAVFPLIAFHYSSTEIVPYAQIPLFYAIAMGADAVVALVAGRLYDRHGLIILGVAPVLSIIIPFFAFGTSYSSALLAALLWGSVMGIQETILRAAVADYTAVSKRGMAYGIFNTIYGASWFAGSIFLGWAYEISIPLVIGFMAVMQCIALPVFFYARNVLETGVTKTAM</sequence>
<dbReference type="SUPFAM" id="SSF103473">
    <property type="entry name" value="MFS general substrate transporter"/>
    <property type="match status" value="1"/>
</dbReference>
<feature type="transmembrane region" description="Helical" evidence="6">
    <location>
        <begin position="259"/>
        <end position="277"/>
    </location>
</feature>
<dbReference type="Pfam" id="PF07690">
    <property type="entry name" value="MFS_1"/>
    <property type="match status" value="1"/>
</dbReference>
<keyword evidence="4 6" id="KW-1133">Transmembrane helix</keyword>
<proteinExistence type="predicted"/>
<feature type="transmembrane region" description="Helical" evidence="6">
    <location>
        <begin position="310"/>
        <end position="332"/>
    </location>
</feature>
<feature type="transmembrane region" description="Helical" evidence="6">
    <location>
        <begin position="373"/>
        <end position="392"/>
    </location>
</feature>
<dbReference type="GO" id="GO:0022857">
    <property type="term" value="F:transmembrane transporter activity"/>
    <property type="evidence" value="ECO:0007669"/>
    <property type="project" value="InterPro"/>
</dbReference>
<dbReference type="AlphaFoldDB" id="A0A9Q4KNV1"/>
<feature type="transmembrane region" description="Helical" evidence="6">
    <location>
        <begin position="223"/>
        <end position="247"/>
    </location>
</feature>
<dbReference type="PANTHER" id="PTHR42688">
    <property type="entry name" value="CONSERVED PROTEIN"/>
    <property type="match status" value="1"/>
</dbReference>
<dbReference type="Proteomes" id="UP001143747">
    <property type="component" value="Unassembled WGS sequence"/>
</dbReference>
<evidence type="ECO:0000256" key="2">
    <source>
        <dbReference type="ARBA" id="ARBA00022475"/>
    </source>
</evidence>
<feature type="transmembrane region" description="Helical" evidence="6">
    <location>
        <begin position="178"/>
        <end position="197"/>
    </location>
</feature>
<dbReference type="InterPro" id="IPR052425">
    <property type="entry name" value="Uncharacterized_MFS-type"/>
</dbReference>
<evidence type="ECO:0000256" key="4">
    <source>
        <dbReference type="ARBA" id="ARBA00022989"/>
    </source>
</evidence>
<evidence type="ECO:0000256" key="5">
    <source>
        <dbReference type="ARBA" id="ARBA00023136"/>
    </source>
</evidence>
<accession>A0A9Q4KNV1</accession>
<evidence type="ECO:0000313" key="8">
    <source>
        <dbReference type="Proteomes" id="UP001143747"/>
    </source>
</evidence>
<dbReference type="RefSeq" id="WP_274924507.1">
    <property type="nucleotide sequence ID" value="NZ_JAKELO010000002.1"/>
</dbReference>
<evidence type="ECO:0000256" key="3">
    <source>
        <dbReference type="ARBA" id="ARBA00022692"/>
    </source>
</evidence>
<dbReference type="Gene3D" id="1.20.1250.20">
    <property type="entry name" value="MFS general substrate transporter like domains"/>
    <property type="match status" value="2"/>
</dbReference>
<reference evidence="7" key="1">
    <citation type="submission" date="2022-01" db="EMBL/GenBank/DDBJ databases">
        <title>Draft genome of Methanogenium marinum DSM 15558.</title>
        <authorList>
            <person name="Chen S.-C."/>
            <person name="You Y.-T."/>
        </authorList>
    </citation>
    <scope>NUCLEOTIDE SEQUENCE</scope>
    <source>
        <strain evidence="7">DSM 15558</strain>
    </source>
</reference>
<dbReference type="PANTHER" id="PTHR42688:SF1">
    <property type="entry name" value="BLR5212 PROTEIN"/>
    <property type="match status" value="1"/>
</dbReference>
<dbReference type="CDD" id="cd17370">
    <property type="entry name" value="MFS_MJ1317_like"/>
    <property type="match status" value="1"/>
</dbReference>
<keyword evidence="5 6" id="KW-0472">Membrane</keyword>
<feature type="transmembrane region" description="Helical" evidence="6">
    <location>
        <begin position="284"/>
        <end position="304"/>
    </location>
</feature>
<keyword evidence="3 6" id="KW-0812">Transmembrane</keyword>
<feature type="transmembrane region" description="Helical" evidence="6">
    <location>
        <begin position="93"/>
        <end position="119"/>
    </location>
</feature>
<organism evidence="7 8">
    <name type="scientific">Methanogenium marinum</name>
    <dbReference type="NCBI Taxonomy" id="348610"/>
    <lineage>
        <taxon>Archaea</taxon>
        <taxon>Methanobacteriati</taxon>
        <taxon>Methanobacteriota</taxon>
        <taxon>Stenosarchaea group</taxon>
        <taxon>Methanomicrobia</taxon>
        <taxon>Methanomicrobiales</taxon>
        <taxon>Methanomicrobiaceae</taxon>
        <taxon>Methanogenium</taxon>
    </lineage>
</organism>
<feature type="transmembrane region" description="Helical" evidence="6">
    <location>
        <begin position="344"/>
        <end position="367"/>
    </location>
</feature>
<evidence type="ECO:0000256" key="1">
    <source>
        <dbReference type="ARBA" id="ARBA00004651"/>
    </source>
</evidence>
<protein>
    <submittedName>
        <fullName evidence="7">MFS transporter</fullName>
    </submittedName>
</protein>
<name>A0A9Q4KNV1_9EURY</name>
<dbReference type="EMBL" id="JAKELO010000002">
    <property type="protein sequence ID" value="MDE4907863.1"/>
    <property type="molecule type" value="Genomic_DNA"/>
</dbReference>
<comment type="caution">
    <text evidence="7">The sequence shown here is derived from an EMBL/GenBank/DDBJ whole genome shotgun (WGS) entry which is preliminary data.</text>
</comment>
<keyword evidence="2" id="KW-1003">Cell membrane</keyword>
<evidence type="ECO:0000313" key="7">
    <source>
        <dbReference type="EMBL" id="MDE4907863.1"/>
    </source>
</evidence>
<dbReference type="InterPro" id="IPR011701">
    <property type="entry name" value="MFS"/>
</dbReference>
<feature type="transmembrane region" description="Helical" evidence="6">
    <location>
        <begin position="50"/>
        <end position="73"/>
    </location>
</feature>
<keyword evidence="8" id="KW-1185">Reference proteome</keyword>
<gene>
    <name evidence="7" type="ORF">L0665_04470</name>
</gene>